<gene>
    <name evidence="3" type="ORF">AWC38_SpisGene14856</name>
</gene>
<sequence>MQISIWTFIILLSQAVFQFTAAIKPVVVNCNAPVLSTVAVDETHHKFYPYFVRLYRCEGSYNYESPNIKKCVATERREVRFSVQDMKNGQRKEIILENHTRCGPECKASPDECNLDVQEWNEQSCQCKCMYPHSPPPENVMKRRKGLRWNSRLCQYDCNKWGFCSREKMWSKEDCSCICKPIYEILCNNDDKFMDPKTCTCKDPMKYTAPQTGFITYTEFAIVLGVSLGFAAVVIICLIVRLCSFGNTHETVDQGYDNDAVDQGHNNDTGNLQKVTAV</sequence>
<proteinExistence type="predicted"/>
<dbReference type="Gene3D" id="2.10.90.10">
    <property type="entry name" value="Cystine-knot cytokines"/>
    <property type="match status" value="1"/>
</dbReference>
<reference evidence="4" key="1">
    <citation type="journal article" date="2017" name="bioRxiv">
        <title>Comparative analysis of the genomes of Stylophora pistillata and Acropora digitifera provides evidence for extensive differences between species of corals.</title>
        <authorList>
            <person name="Voolstra C.R."/>
            <person name="Li Y."/>
            <person name="Liew Y.J."/>
            <person name="Baumgarten S."/>
            <person name="Zoccola D."/>
            <person name="Flot J.-F."/>
            <person name="Tambutte S."/>
            <person name="Allemand D."/>
            <person name="Aranda M."/>
        </authorList>
    </citation>
    <scope>NUCLEOTIDE SEQUENCE [LARGE SCALE GENOMIC DNA]</scope>
</reference>
<dbReference type="SUPFAM" id="SSF57501">
    <property type="entry name" value="Cystine-knot cytokines"/>
    <property type="match status" value="1"/>
</dbReference>
<dbReference type="Proteomes" id="UP000225706">
    <property type="component" value="Unassembled WGS sequence"/>
</dbReference>
<keyword evidence="1" id="KW-1133">Transmembrane helix</keyword>
<evidence type="ECO:0000313" key="4">
    <source>
        <dbReference type="Proteomes" id="UP000225706"/>
    </source>
</evidence>
<keyword evidence="2" id="KW-0732">Signal</keyword>
<keyword evidence="1" id="KW-0472">Membrane</keyword>
<name>A0A2B4RV35_STYPI</name>
<dbReference type="EMBL" id="LSMT01000307">
    <property type="protein sequence ID" value="PFX20689.1"/>
    <property type="molecule type" value="Genomic_DNA"/>
</dbReference>
<evidence type="ECO:0000256" key="1">
    <source>
        <dbReference type="SAM" id="Phobius"/>
    </source>
</evidence>
<keyword evidence="1" id="KW-0812">Transmembrane</keyword>
<feature type="signal peptide" evidence="2">
    <location>
        <begin position="1"/>
        <end position="22"/>
    </location>
</feature>
<dbReference type="AlphaFoldDB" id="A0A2B4RV35"/>
<dbReference type="OrthoDB" id="5981938at2759"/>
<evidence type="ECO:0000256" key="2">
    <source>
        <dbReference type="SAM" id="SignalP"/>
    </source>
</evidence>
<dbReference type="InterPro" id="IPR029034">
    <property type="entry name" value="Cystine-knot_cytokine"/>
</dbReference>
<accession>A0A2B4RV35</accession>
<feature type="chain" id="PRO_5012857786" evidence="2">
    <location>
        <begin position="23"/>
        <end position="278"/>
    </location>
</feature>
<feature type="transmembrane region" description="Helical" evidence="1">
    <location>
        <begin position="220"/>
        <end position="240"/>
    </location>
</feature>
<comment type="caution">
    <text evidence="3">The sequence shown here is derived from an EMBL/GenBank/DDBJ whole genome shotgun (WGS) entry which is preliminary data.</text>
</comment>
<protein>
    <submittedName>
        <fullName evidence="3">Uncharacterized protein</fullName>
    </submittedName>
</protein>
<organism evidence="3 4">
    <name type="scientific">Stylophora pistillata</name>
    <name type="common">Smooth cauliflower coral</name>
    <dbReference type="NCBI Taxonomy" id="50429"/>
    <lineage>
        <taxon>Eukaryota</taxon>
        <taxon>Metazoa</taxon>
        <taxon>Cnidaria</taxon>
        <taxon>Anthozoa</taxon>
        <taxon>Hexacorallia</taxon>
        <taxon>Scleractinia</taxon>
        <taxon>Astrocoeniina</taxon>
        <taxon>Pocilloporidae</taxon>
        <taxon>Stylophora</taxon>
    </lineage>
</organism>
<evidence type="ECO:0000313" key="3">
    <source>
        <dbReference type="EMBL" id="PFX20689.1"/>
    </source>
</evidence>
<keyword evidence="4" id="KW-1185">Reference proteome</keyword>